<feature type="non-terminal residue" evidence="1">
    <location>
        <position position="1"/>
    </location>
</feature>
<gene>
    <name evidence="1" type="ORF">S01H1_21776</name>
</gene>
<dbReference type="InterPro" id="IPR048444">
    <property type="entry name" value="DNMK"/>
</dbReference>
<protein>
    <submittedName>
        <fullName evidence="1">Uncharacterized protein</fullName>
    </submittedName>
</protein>
<sequence length="145" mass="16622">FATGIKTITAETFFGVPFWDDKFKDELVMGHTGRHWLQVVGTDWFRNANPDCWVNMLFAHADTNTIPLIIGDVRFPNEVERIQEEGGHVIRLLRSPEVYDPHESECALDDYEGFDVVINNTALSLSQQRQVVWDTIVRKGWLDGS</sequence>
<dbReference type="AlphaFoldDB" id="X0UDV2"/>
<organism evidence="1">
    <name type="scientific">marine sediment metagenome</name>
    <dbReference type="NCBI Taxonomy" id="412755"/>
    <lineage>
        <taxon>unclassified sequences</taxon>
        <taxon>metagenomes</taxon>
        <taxon>ecological metagenomes</taxon>
    </lineage>
</organism>
<proteinExistence type="predicted"/>
<dbReference type="EMBL" id="BARS01012141">
    <property type="protein sequence ID" value="GAF97456.1"/>
    <property type="molecule type" value="Genomic_DNA"/>
</dbReference>
<dbReference type="Gene3D" id="3.40.50.300">
    <property type="entry name" value="P-loop containing nucleotide triphosphate hydrolases"/>
    <property type="match status" value="1"/>
</dbReference>
<reference evidence="1" key="1">
    <citation type="journal article" date="2014" name="Front. Microbiol.">
        <title>High frequency of phylogenetically diverse reductive dehalogenase-homologous genes in deep subseafloor sedimentary metagenomes.</title>
        <authorList>
            <person name="Kawai M."/>
            <person name="Futagami T."/>
            <person name="Toyoda A."/>
            <person name="Takaki Y."/>
            <person name="Nishi S."/>
            <person name="Hori S."/>
            <person name="Arai W."/>
            <person name="Tsubouchi T."/>
            <person name="Morono Y."/>
            <person name="Uchiyama I."/>
            <person name="Ito T."/>
            <person name="Fujiyama A."/>
            <person name="Inagaki F."/>
            <person name="Takami H."/>
        </authorList>
    </citation>
    <scope>NUCLEOTIDE SEQUENCE</scope>
    <source>
        <strain evidence="1">Expedition CK06-06</strain>
    </source>
</reference>
<comment type="caution">
    <text evidence="1">The sequence shown here is derived from an EMBL/GenBank/DDBJ whole genome shotgun (WGS) entry which is preliminary data.</text>
</comment>
<dbReference type="InterPro" id="IPR027417">
    <property type="entry name" value="P-loop_NTPase"/>
</dbReference>
<dbReference type="Pfam" id="PF21448">
    <property type="entry name" value="DNMK"/>
    <property type="match status" value="1"/>
</dbReference>
<accession>X0UDV2</accession>
<name>X0UDV2_9ZZZZ</name>
<evidence type="ECO:0000313" key="1">
    <source>
        <dbReference type="EMBL" id="GAF97456.1"/>
    </source>
</evidence>